<dbReference type="Pfam" id="PF11299">
    <property type="entry name" value="DUF3100"/>
    <property type="match status" value="1"/>
</dbReference>
<keyword evidence="3" id="KW-1185">Reference proteome</keyword>
<protein>
    <submittedName>
        <fullName evidence="2">DUF3100 domain-containing protein</fullName>
    </submittedName>
</protein>
<accession>A0ABV0BJW5</accession>
<organism evidence="2 3">
    <name type="scientific">Hohaiivirga grylli</name>
    <dbReference type="NCBI Taxonomy" id="3133970"/>
    <lineage>
        <taxon>Bacteria</taxon>
        <taxon>Pseudomonadati</taxon>
        <taxon>Pseudomonadota</taxon>
        <taxon>Alphaproteobacteria</taxon>
        <taxon>Hyphomicrobiales</taxon>
        <taxon>Methylobacteriaceae</taxon>
        <taxon>Hohaiivirga</taxon>
    </lineage>
</organism>
<sequence length="268" mass="28597">MDMLRDWRVHFLCLAIVLVSELIGKLHYGFIVLLPMLYAMLFGGIISWPSFKILSEKNMKAATGVMSAALMLLVVKLGLDIGPKLGILKGASLALIMQEIGHFLGTILLGLPIAVALGMGREAVGATYSVAREPNIAIIDDKYGLDSPEGRGVMATYIMGTLFGAITVGFLASIVAYFNIFHPYSLAMGAGVGSGSMMAAAVGSIVAIYPEEATNIQAYAGAANLMSSVLGIYVYMFFSLPFAAKMYVVFSKMMGKKVEPETVLVEKA</sequence>
<dbReference type="InterPro" id="IPR021450">
    <property type="entry name" value="DUF3100"/>
</dbReference>
<proteinExistence type="predicted"/>
<dbReference type="EMBL" id="JBBYXI010000001">
    <property type="protein sequence ID" value="MEN3929825.1"/>
    <property type="molecule type" value="Genomic_DNA"/>
</dbReference>
<evidence type="ECO:0000256" key="1">
    <source>
        <dbReference type="SAM" id="Phobius"/>
    </source>
</evidence>
<reference evidence="2 3" key="1">
    <citation type="submission" date="2024-04" db="EMBL/GenBank/DDBJ databases">
        <title>A novel species isolated from cricket.</title>
        <authorList>
            <person name="Wang H.-C."/>
        </authorList>
    </citation>
    <scope>NUCLEOTIDE SEQUENCE [LARGE SCALE GENOMIC DNA]</scope>
    <source>
        <strain evidence="2 3">WL0021</strain>
    </source>
</reference>
<feature type="transmembrane region" description="Helical" evidence="1">
    <location>
        <begin position="6"/>
        <end position="23"/>
    </location>
</feature>
<gene>
    <name evidence="2" type="ORF">WJT86_01960</name>
</gene>
<evidence type="ECO:0000313" key="2">
    <source>
        <dbReference type="EMBL" id="MEN3929825.1"/>
    </source>
</evidence>
<feature type="transmembrane region" description="Helical" evidence="1">
    <location>
        <begin position="230"/>
        <end position="250"/>
    </location>
</feature>
<name>A0ABV0BJW5_9HYPH</name>
<feature type="transmembrane region" description="Helical" evidence="1">
    <location>
        <begin position="30"/>
        <end position="49"/>
    </location>
</feature>
<evidence type="ECO:0000313" key="3">
    <source>
        <dbReference type="Proteomes" id="UP001418637"/>
    </source>
</evidence>
<feature type="transmembrane region" description="Helical" evidence="1">
    <location>
        <begin position="154"/>
        <end position="178"/>
    </location>
</feature>
<comment type="caution">
    <text evidence="2">The sequence shown here is derived from an EMBL/GenBank/DDBJ whole genome shotgun (WGS) entry which is preliminary data.</text>
</comment>
<keyword evidence="1" id="KW-0472">Membrane</keyword>
<feature type="transmembrane region" description="Helical" evidence="1">
    <location>
        <begin position="190"/>
        <end position="210"/>
    </location>
</feature>
<feature type="transmembrane region" description="Helical" evidence="1">
    <location>
        <begin position="61"/>
        <end position="79"/>
    </location>
</feature>
<feature type="transmembrane region" description="Helical" evidence="1">
    <location>
        <begin position="100"/>
        <end position="119"/>
    </location>
</feature>
<keyword evidence="1" id="KW-0812">Transmembrane</keyword>
<dbReference type="Proteomes" id="UP001418637">
    <property type="component" value="Unassembled WGS sequence"/>
</dbReference>
<dbReference type="RefSeq" id="WP_346335807.1">
    <property type="nucleotide sequence ID" value="NZ_JBBYXI010000001.1"/>
</dbReference>
<keyword evidence="1" id="KW-1133">Transmembrane helix</keyword>